<evidence type="ECO:0000256" key="4">
    <source>
        <dbReference type="ARBA" id="ARBA00022786"/>
    </source>
</evidence>
<keyword evidence="3" id="KW-0808">Transferase</keyword>
<dbReference type="GO" id="GO:0000045">
    <property type="term" value="P:autophagosome assembly"/>
    <property type="evidence" value="ECO:0007669"/>
    <property type="project" value="TreeGrafter"/>
</dbReference>
<keyword evidence="8" id="KW-1185">Reference proteome</keyword>
<reference evidence="7" key="2">
    <citation type="submission" date="2023-04" db="EMBL/GenBank/DDBJ databases">
        <authorList>
            <person name="Bu L."/>
            <person name="Lu L."/>
            <person name="Laidemitt M.R."/>
            <person name="Zhang S.M."/>
            <person name="Mutuku M."/>
            <person name="Mkoji G."/>
            <person name="Steinauer M."/>
            <person name="Loker E.S."/>
        </authorList>
    </citation>
    <scope>NUCLEOTIDE SEQUENCE</scope>
    <source>
        <strain evidence="7">KasaAsao</strain>
        <tissue evidence="7">Whole Snail</tissue>
    </source>
</reference>
<reference evidence="7" key="1">
    <citation type="journal article" date="2023" name="PLoS Negl. Trop. Dis.">
        <title>A genome sequence for Biomphalaria pfeifferi, the major vector snail for the human-infecting parasite Schistosoma mansoni.</title>
        <authorList>
            <person name="Bu L."/>
            <person name="Lu L."/>
            <person name="Laidemitt M.R."/>
            <person name="Zhang S.M."/>
            <person name="Mutuku M."/>
            <person name="Mkoji G."/>
            <person name="Steinauer M."/>
            <person name="Loker E.S."/>
        </authorList>
    </citation>
    <scope>NUCLEOTIDE SEQUENCE</scope>
    <source>
        <strain evidence="7">KasaAsao</strain>
    </source>
</reference>
<accession>A0AAD8AZM8</accession>
<dbReference type="AlphaFoldDB" id="A0AAD8AZM8"/>
<dbReference type="Gene3D" id="3.30.1460.50">
    <property type="match status" value="1"/>
</dbReference>
<evidence type="ECO:0000313" key="8">
    <source>
        <dbReference type="Proteomes" id="UP001233172"/>
    </source>
</evidence>
<evidence type="ECO:0000256" key="2">
    <source>
        <dbReference type="ARBA" id="ARBA00021099"/>
    </source>
</evidence>
<dbReference type="PANTHER" id="PTHR14957:SF1">
    <property type="entry name" value="UBIQUITIN-LIKE-CONJUGATING ENZYME ATG10"/>
    <property type="match status" value="1"/>
</dbReference>
<dbReference type="GO" id="GO:0005829">
    <property type="term" value="C:cytosol"/>
    <property type="evidence" value="ECO:0007669"/>
    <property type="project" value="TreeGrafter"/>
</dbReference>
<keyword evidence="4" id="KW-0833">Ubl conjugation pathway</keyword>
<evidence type="ECO:0000256" key="1">
    <source>
        <dbReference type="ARBA" id="ARBA00005696"/>
    </source>
</evidence>
<gene>
    <name evidence="7" type="ORF">Bpfe_026640</name>
</gene>
<evidence type="ECO:0000313" key="7">
    <source>
        <dbReference type="EMBL" id="KAK0043965.1"/>
    </source>
</evidence>
<dbReference type="Proteomes" id="UP001233172">
    <property type="component" value="Unassembled WGS sequence"/>
</dbReference>
<keyword evidence="5" id="KW-0072">Autophagy</keyword>
<dbReference type="PANTHER" id="PTHR14957">
    <property type="entry name" value="UBIQUITIN-LIKE-CONJUGATING ENZYME ATG10"/>
    <property type="match status" value="1"/>
</dbReference>
<proteinExistence type="inferred from homology"/>
<evidence type="ECO:0000256" key="3">
    <source>
        <dbReference type="ARBA" id="ARBA00022679"/>
    </source>
</evidence>
<dbReference type="GO" id="GO:0061651">
    <property type="term" value="F:Atg12 conjugating enzyme activity"/>
    <property type="evidence" value="ECO:0007669"/>
    <property type="project" value="TreeGrafter"/>
</dbReference>
<evidence type="ECO:0000256" key="5">
    <source>
        <dbReference type="ARBA" id="ARBA00023006"/>
    </source>
</evidence>
<protein>
    <recommendedName>
        <fullName evidence="2">Ubiquitin-like-conjugating enzyme ATG10</fullName>
    </recommendedName>
    <alternativeName>
        <fullName evidence="6">Autophagy-related protein 10</fullName>
    </alternativeName>
</protein>
<dbReference type="GO" id="GO:0032446">
    <property type="term" value="P:protein modification by small protein conjugation"/>
    <property type="evidence" value="ECO:0007669"/>
    <property type="project" value="TreeGrafter"/>
</dbReference>
<comment type="similarity">
    <text evidence="1">Belongs to the ATG10 family.</text>
</comment>
<organism evidence="7 8">
    <name type="scientific">Biomphalaria pfeifferi</name>
    <name type="common">Bloodfluke planorb</name>
    <name type="synonym">Freshwater snail</name>
    <dbReference type="NCBI Taxonomy" id="112525"/>
    <lineage>
        <taxon>Eukaryota</taxon>
        <taxon>Metazoa</taxon>
        <taxon>Spiralia</taxon>
        <taxon>Lophotrochozoa</taxon>
        <taxon>Mollusca</taxon>
        <taxon>Gastropoda</taxon>
        <taxon>Heterobranchia</taxon>
        <taxon>Euthyneura</taxon>
        <taxon>Panpulmonata</taxon>
        <taxon>Hygrophila</taxon>
        <taxon>Lymnaeoidea</taxon>
        <taxon>Planorbidae</taxon>
        <taxon>Biomphalaria</taxon>
    </lineage>
</organism>
<name>A0AAD8AZM8_BIOPF</name>
<dbReference type="EMBL" id="JASAOG010000208">
    <property type="protein sequence ID" value="KAK0043965.1"/>
    <property type="molecule type" value="Genomic_DNA"/>
</dbReference>
<dbReference type="InterPro" id="IPR007135">
    <property type="entry name" value="Atg3/Atg10"/>
</dbReference>
<evidence type="ECO:0000256" key="6">
    <source>
        <dbReference type="ARBA" id="ARBA00029833"/>
    </source>
</evidence>
<comment type="caution">
    <text evidence="7">The sequence shown here is derived from an EMBL/GenBank/DDBJ whole genome shotgun (WGS) entry which is preliminary data.</text>
</comment>
<dbReference type="GO" id="GO:0000422">
    <property type="term" value="P:autophagy of mitochondrion"/>
    <property type="evidence" value="ECO:0007669"/>
    <property type="project" value="TreeGrafter"/>
</dbReference>
<sequence length="200" mass="22884">MAAGSISRDEFQSLVQKFVDISNKIDDKWHLVTASSSTYMLKKMLATTVCCNRHENISNQMVSDMEIESLEDDSCMPDVSESKTLTYEYHVVYNESYAVPVLYFNTFTNDGRLLPLDEVWSQCPTHYQTHLKDNKWTTLTQQEHPLLGRPFLQLHPCHTADLMAQVISKSSQKKNYLACWLSTVGPMVGLNIPSDYMCKD</sequence>
<dbReference type="Pfam" id="PF03987">
    <property type="entry name" value="Autophagy_act_C"/>
    <property type="match status" value="1"/>
</dbReference>